<evidence type="ECO:0000256" key="4">
    <source>
        <dbReference type="ARBA" id="ARBA00022692"/>
    </source>
</evidence>
<keyword evidence="6 7" id="KW-0472">Membrane</keyword>
<dbReference type="PROSITE" id="PS50928">
    <property type="entry name" value="ABC_TM1"/>
    <property type="match status" value="1"/>
</dbReference>
<evidence type="ECO:0000313" key="9">
    <source>
        <dbReference type="EMBL" id="AQS57362.1"/>
    </source>
</evidence>
<dbReference type="InterPro" id="IPR035906">
    <property type="entry name" value="MetI-like_sf"/>
</dbReference>
<dbReference type="AlphaFoldDB" id="A0A1U9KBG0"/>
<evidence type="ECO:0000259" key="8">
    <source>
        <dbReference type="PROSITE" id="PS50928"/>
    </source>
</evidence>
<dbReference type="GO" id="GO:0055085">
    <property type="term" value="P:transmembrane transport"/>
    <property type="evidence" value="ECO:0007669"/>
    <property type="project" value="InterPro"/>
</dbReference>
<keyword evidence="3" id="KW-1003">Cell membrane</keyword>
<dbReference type="InterPro" id="IPR051393">
    <property type="entry name" value="ABC_transporter_permease"/>
</dbReference>
<dbReference type="Pfam" id="PF00528">
    <property type="entry name" value="BPD_transp_1"/>
    <property type="match status" value="1"/>
</dbReference>
<feature type="transmembrane region" description="Helical" evidence="7">
    <location>
        <begin position="107"/>
        <end position="128"/>
    </location>
</feature>
<name>A0A1U9KBG0_9BACL</name>
<sequence length="296" mass="33728">MKWLHSDNVVGYVFIFPFIFSFCVFTIFPMLTSLYMSFTDYDLLGAPRWVGFDNYVHMLTSDSKFWQAMKVTFFYTFTAVPGRLIFALIVALLLVKVTRFAGMYRTALYIPSIIGGSVAVAVMWRQLFGNEGAINSFLELMGFEPVSWLGNASTAIWTLVVLYGWQFGSSMLIFLAGLKNIPQTYYEAASVDGANAWQRFYKITIPLLTPVILFNVVMQTIQGFMAFTPSYIITEGGPMNSTLLYVLYMFERAFTFFDMGYASAMAWVMLIIIAILTALIFKSSPYWVHYESDNSR</sequence>
<keyword evidence="2 7" id="KW-0813">Transport</keyword>
<dbReference type="SUPFAM" id="SSF161098">
    <property type="entry name" value="MetI-like"/>
    <property type="match status" value="1"/>
</dbReference>
<feature type="transmembrane region" description="Helical" evidence="7">
    <location>
        <begin position="253"/>
        <end position="281"/>
    </location>
</feature>
<feature type="transmembrane region" description="Helical" evidence="7">
    <location>
        <begin position="207"/>
        <end position="233"/>
    </location>
</feature>
<dbReference type="Proteomes" id="UP000188603">
    <property type="component" value="Chromosome"/>
</dbReference>
<dbReference type="SUPFAM" id="SSF160964">
    <property type="entry name" value="MalF N-terminal region-like"/>
    <property type="match status" value="1"/>
</dbReference>
<dbReference type="Gene3D" id="1.10.3720.10">
    <property type="entry name" value="MetI-like"/>
    <property type="match status" value="1"/>
</dbReference>
<keyword evidence="4 7" id="KW-0812">Transmembrane</keyword>
<evidence type="ECO:0000256" key="2">
    <source>
        <dbReference type="ARBA" id="ARBA00022448"/>
    </source>
</evidence>
<evidence type="ECO:0000313" key="10">
    <source>
        <dbReference type="Proteomes" id="UP000188603"/>
    </source>
</evidence>
<dbReference type="EMBL" id="CP019699">
    <property type="protein sequence ID" value="AQS57362.1"/>
    <property type="molecule type" value="Genomic_DNA"/>
</dbReference>
<reference evidence="9 10" key="1">
    <citation type="journal article" date="2015" name="Int. J. Syst. Evol. Microbiol.">
        <title>Novibacillus thermophilus gen. nov., sp. nov., a Gram-staining-negative and moderately thermophilic member of the family Thermoactinomycetaceae.</title>
        <authorList>
            <person name="Yang G."/>
            <person name="Chen J."/>
            <person name="Zhou S."/>
        </authorList>
    </citation>
    <scope>NUCLEOTIDE SEQUENCE [LARGE SCALE GENOMIC DNA]</scope>
    <source>
        <strain evidence="9 10">SG-1</strain>
    </source>
</reference>
<feature type="domain" description="ABC transmembrane type-1" evidence="8">
    <location>
        <begin position="69"/>
        <end position="280"/>
    </location>
</feature>
<evidence type="ECO:0000256" key="7">
    <source>
        <dbReference type="RuleBase" id="RU363032"/>
    </source>
</evidence>
<dbReference type="PANTHER" id="PTHR30193:SF1">
    <property type="entry name" value="ABC TRANSPORTER PERMEASE PROTEIN YESP-RELATED"/>
    <property type="match status" value="1"/>
</dbReference>
<dbReference type="CDD" id="cd06261">
    <property type="entry name" value="TM_PBP2"/>
    <property type="match status" value="1"/>
</dbReference>
<dbReference type="GO" id="GO:0005886">
    <property type="term" value="C:plasma membrane"/>
    <property type="evidence" value="ECO:0007669"/>
    <property type="project" value="UniProtKB-SubCell"/>
</dbReference>
<evidence type="ECO:0000256" key="5">
    <source>
        <dbReference type="ARBA" id="ARBA00022989"/>
    </source>
</evidence>
<organism evidence="9 10">
    <name type="scientific">Novibacillus thermophilus</name>
    <dbReference type="NCBI Taxonomy" id="1471761"/>
    <lineage>
        <taxon>Bacteria</taxon>
        <taxon>Bacillati</taxon>
        <taxon>Bacillota</taxon>
        <taxon>Bacilli</taxon>
        <taxon>Bacillales</taxon>
        <taxon>Thermoactinomycetaceae</taxon>
        <taxon>Novibacillus</taxon>
    </lineage>
</organism>
<keyword evidence="10" id="KW-1185">Reference proteome</keyword>
<evidence type="ECO:0000256" key="6">
    <source>
        <dbReference type="ARBA" id="ARBA00023136"/>
    </source>
</evidence>
<gene>
    <name evidence="9" type="ORF">B0W44_02505</name>
</gene>
<comment type="subcellular location">
    <subcellularLocation>
        <location evidence="1 7">Cell membrane</location>
        <topology evidence="1 7">Multi-pass membrane protein</topology>
    </subcellularLocation>
</comment>
<proteinExistence type="inferred from homology"/>
<dbReference type="InterPro" id="IPR000515">
    <property type="entry name" value="MetI-like"/>
</dbReference>
<dbReference type="STRING" id="1471761.B0W44_02505"/>
<evidence type="ECO:0000256" key="1">
    <source>
        <dbReference type="ARBA" id="ARBA00004651"/>
    </source>
</evidence>
<feature type="transmembrane region" description="Helical" evidence="7">
    <location>
        <begin position="12"/>
        <end position="38"/>
    </location>
</feature>
<dbReference type="KEGG" id="ntr:B0W44_02505"/>
<feature type="transmembrane region" description="Helical" evidence="7">
    <location>
        <begin position="73"/>
        <end position="95"/>
    </location>
</feature>
<evidence type="ECO:0000256" key="3">
    <source>
        <dbReference type="ARBA" id="ARBA00022475"/>
    </source>
</evidence>
<comment type="similarity">
    <text evidence="7">Belongs to the binding-protein-dependent transport system permease family.</text>
</comment>
<accession>A0A1U9KBG0</accession>
<protein>
    <submittedName>
        <fullName evidence="9">ABC transporter permease</fullName>
    </submittedName>
</protein>
<dbReference type="PANTHER" id="PTHR30193">
    <property type="entry name" value="ABC TRANSPORTER PERMEASE PROTEIN"/>
    <property type="match status" value="1"/>
</dbReference>
<keyword evidence="5 7" id="KW-1133">Transmembrane helix</keyword>